<proteinExistence type="predicted"/>
<evidence type="ECO:0000313" key="2">
    <source>
        <dbReference type="Proteomes" id="UP000076858"/>
    </source>
</evidence>
<keyword evidence="2" id="KW-1185">Reference proteome</keyword>
<dbReference type="EMBL" id="LRGB01001581">
    <property type="protein sequence ID" value="KZS11158.1"/>
    <property type="molecule type" value="Genomic_DNA"/>
</dbReference>
<protein>
    <submittedName>
        <fullName evidence="1">Uncharacterized protein</fullName>
    </submittedName>
</protein>
<sequence length="122" mass="14010">MDADDHRGGWSTTDATPALHCMQNSVALQRHGGRISETCLKKKGYQNDWAFSGLSRTWNTCFLSRFLGYHTFKCDLQMEPNQQSYTNGVLVNLCRQSFLFNYFLNFINSEFPLALTQKGTIR</sequence>
<reference evidence="1 2" key="1">
    <citation type="submission" date="2016-03" db="EMBL/GenBank/DDBJ databases">
        <title>EvidentialGene: Evidence-directed Construction of Genes on Genomes.</title>
        <authorList>
            <person name="Gilbert D.G."/>
            <person name="Choi J.-H."/>
            <person name="Mockaitis K."/>
            <person name="Colbourne J."/>
            <person name="Pfrender M."/>
        </authorList>
    </citation>
    <scope>NUCLEOTIDE SEQUENCE [LARGE SCALE GENOMIC DNA]</scope>
    <source>
        <strain evidence="1 2">Xinb3</strain>
        <tissue evidence="1">Complete organism</tissue>
    </source>
</reference>
<organism evidence="1 2">
    <name type="scientific">Daphnia magna</name>
    <dbReference type="NCBI Taxonomy" id="35525"/>
    <lineage>
        <taxon>Eukaryota</taxon>
        <taxon>Metazoa</taxon>
        <taxon>Ecdysozoa</taxon>
        <taxon>Arthropoda</taxon>
        <taxon>Crustacea</taxon>
        <taxon>Branchiopoda</taxon>
        <taxon>Diplostraca</taxon>
        <taxon>Cladocera</taxon>
        <taxon>Anomopoda</taxon>
        <taxon>Daphniidae</taxon>
        <taxon>Daphnia</taxon>
    </lineage>
</organism>
<name>A0A164U965_9CRUS</name>
<comment type="caution">
    <text evidence="1">The sequence shown here is derived from an EMBL/GenBank/DDBJ whole genome shotgun (WGS) entry which is preliminary data.</text>
</comment>
<dbReference type="Proteomes" id="UP000076858">
    <property type="component" value="Unassembled WGS sequence"/>
</dbReference>
<gene>
    <name evidence="1" type="ORF">APZ42_023890</name>
</gene>
<accession>A0A164U965</accession>
<dbReference type="AlphaFoldDB" id="A0A164U965"/>
<evidence type="ECO:0000313" key="1">
    <source>
        <dbReference type="EMBL" id="KZS11158.1"/>
    </source>
</evidence>